<dbReference type="Gene3D" id="3.80.10.10">
    <property type="entry name" value="Ribonuclease Inhibitor"/>
    <property type="match status" value="1"/>
</dbReference>
<comment type="caution">
    <text evidence="1">The sequence shown here is derived from an EMBL/GenBank/DDBJ whole genome shotgun (WGS) entry which is preliminary data.</text>
</comment>
<reference evidence="1 2" key="1">
    <citation type="submission" date="2017-10" db="EMBL/GenBank/DDBJ databases">
        <title>Bacillus sp. nov., a halophilic bacterium isolated from a Yangshapao Lake.</title>
        <authorList>
            <person name="Wang H."/>
        </authorList>
    </citation>
    <scope>NUCLEOTIDE SEQUENCE [LARGE SCALE GENOMIC DNA]</scope>
    <source>
        <strain evidence="1 2">YSP-3</strain>
    </source>
</reference>
<dbReference type="Proteomes" id="UP000248066">
    <property type="component" value="Unassembled WGS sequence"/>
</dbReference>
<dbReference type="Pfam" id="PF01963">
    <property type="entry name" value="TraB_PrgY_gumN"/>
    <property type="match status" value="1"/>
</dbReference>
<gene>
    <name evidence="1" type="ORF">CR205_14005</name>
</gene>
<dbReference type="InterPro" id="IPR032675">
    <property type="entry name" value="LRR_dom_sf"/>
</dbReference>
<proteinExistence type="predicted"/>
<accession>A0A2W0HII4</accession>
<dbReference type="PANTHER" id="PTHR40590">
    <property type="entry name" value="CYTOPLASMIC PROTEIN-RELATED"/>
    <property type="match status" value="1"/>
</dbReference>
<dbReference type="SUPFAM" id="SSF52058">
    <property type="entry name" value="L domain-like"/>
    <property type="match status" value="1"/>
</dbReference>
<organism evidence="1 2">
    <name type="scientific">Alteribacter lacisalsi</name>
    <dbReference type="NCBI Taxonomy" id="2045244"/>
    <lineage>
        <taxon>Bacteria</taxon>
        <taxon>Bacillati</taxon>
        <taxon>Bacillota</taxon>
        <taxon>Bacilli</taxon>
        <taxon>Bacillales</taxon>
        <taxon>Bacillaceae</taxon>
        <taxon>Alteribacter</taxon>
    </lineage>
</organism>
<evidence type="ECO:0000313" key="1">
    <source>
        <dbReference type="EMBL" id="PYZ96792.1"/>
    </source>
</evidence>
<dbReference type="EMBL" id="PDOF01000002">
    <property type="protein sequence ID" value="PYZ96792.1"/>
    <property type="molecule type" value="Genomic_DNA"/>
</dbReference>
<sequence length="490" mass="55210">MIGKKELKNIRFALFSTLTLFSKMGIRRDLFGKNTKFYIDGLCFTRGVTMRYLYGILLAGMLTVVLAGCSEPTESKVQYFEDKNLEEAVRESLGLENNGDLNEENLAMVRTLHAFEREIESLEGIEKLENLEELVIFGNELEDLSPLLELDQLESVDIENNPLDLSVGSDTYSVVRTLTENDVFIFIDEERFTLDMEPSRGVFYEVMNGENTVYLLGSIHIGSEELYPLHDDIEAAYDSADVTAFEIDFTSVDENEMAMLAMQSGMLEDDESLKDYISEEDFKRLAFLLQPLGINDSEILSGLKPWFVQEALVTLVSMTAGYSPELGIDMHFLDRAEEDGKDIIGLETVEDQLALQDQLALETQGQMLSETLQEYDTLGDELLELISMWRIGDTEGIAELRAPAGDEPEDYLMYFDALSDERDAAMTEQIEAFLNGEDGYNDGDTYFVVVGALHLLGENSIVDLLETRGYEVTQGANQPPLEVEDEEEEE</sequence>
<dbReference type="PROSITE" id="PS51450">
    <property type="entry name" value="LRR"/>
    <property type="match status" value="1"/>
</dbReference>
<protein>
    <recommendedName>
        <fullName evidence="3">TraB/GumN family protein</fullName>
    </recommendedName>
</protein>
<dbReference type="CDD" id="cd14789">
    <property type="entry name" value="Tiki"/>
    <property type="match status" value="1"/>
</dbReference>
<keyword evidence="2" id="KW-1185">Reference proteome</keyword>
<dbReference type="InterPro" id="IPR047111">
    <property type="entry name" value="YbaP-like"/>
</dbReference>
<dbReference type="PANTHER" id="PTHR40590:SF1">
    <property type="entry name" value="CYTOPLASMIC PROTEIN"/>
    <property type="match status" value="1"/>
</dbReference>
<evidence type="ECO:0008006" key="3">
    <source>
        <dbReference type="Google" id="ProtNLM"/>
    </source>
</evidence>
<evidence type="ECO:0000313" key="2">
    <source>
        <dbReference type="Proteomes" id="UP000248066"/>
    </source>
</evidence>
<dbReference type="InterPro" id="IPR002816">
    <property type="entry name" value="TraB/PrgY/GumN_fam"/>
</dbReference>
<dbReference type="AlphaFoldDB" id="A0A2W0HII4"/>
<name>A0A2W0HII4_9BACI</name>
<dbReference type="InterPro" id="IPR001611">
    <property type="entry name" value="Leu-rich_rpt"/>
</dbReference>